<protein>
    <recommendedName>
        <fullName evidence="3">Transcription initiation factor TFIID subunit 8</fullName>
    </recommendedName>
</protein>
<dbReference type="Pfam" id="PF10406">
    <property type="entry name" value="TAF8_C"/>
    <property type="match status" value="1"/>
</dbReference>
<feature type="compositionally biased region" description="Pro residues" evidence="7">
    <location>
        <begin position="152"/>
        <end position="175"/>
    </location>
</feature>
<dbReference type="InterPro" id="IPR019473">
    <property type="entry name" value="TFIID_su8_C"/>
</dbReference>
<evidence type="ECO:0000313" key="10">
    <source>
        <dbReference type="Proteomes" id="UP000799766"/>
    </source>
</evidence>
<dbReference type="OrthoDB" id="2193813at2759"/>
<dbReference type="InterPro" id="IPR037818">
    <property type="entry name" value="TAF8"/>
</dbReference>
<feature type="region of interest" description="Disordered" evidence="7">
    <location>
        <begin position="295"/>
        <end position="325"/>
    </location>
</feature>
<keyword evidence="5" id="KW-0804">Transcription</keyword>
<accession>A0A6A6P482</accession>
<keyword evidence="10" id="KW-1185">Reference proteome</keyword>
<dbReference type="EMBL" id="MU001677">
    <property type="protein sequence ID" value="KAF2458552.1"/>
    <property type="molecule type" value="Genomic_DNA"/>
</dbReference>
<dbReference type="Proteomes" id="UP000799766">
    <property type="component" value="Unassembled WGS sequence"/>
</dbReference>
<feature type="region of interest" description="Disordered" evidence="7">
    <location>
        <begin position="151"/>
        <end position="176"/>
    </location>
</feature>
<evidence type="ECO:0000256" key="5">
    <source>
        <dbReference type="ARBA" id="ARBA00023163"/>
    </source>
</evidence>
<gene>
    <name evidence="9" type="ORF">BDY21DRAFT_370774</name>
</gene>
<evidence type="ECO:0000256" key="2">
    <source>
        <dbReference type="ARBA" id="ARBA00008767"/>
    </source>
</evidence>
<evidence type="ECO:0000256" key="6">
    <source>
        <dbReference type="ARBA" id="ARBA00023242"/>
    </source>
</evidence>
<dbReference type="GO" id="GO:0005669">
    <property type="term" value="C:transcription factor TFIID complex"/>
    <property type="evidence" value="ECO:0007669"/>
    <property type="project" value="InterPro"/>
</dbReference>
<dbReference type="GO" id="GO:0046982">
    <property type="term" value="F:protein heterodimerization activity"/>
    <property type="evidence" value="ECO:0007669"/>
    <property type="project" value="InterPro"/>
</dbReference>
<feature type="domain" description="Transcription factor TFIID subunit 8 C-terminal" evidence="8">
    <location>
        <begin position="202"/>
        <end position="250"/>
    </location>
</feature>
<dbReference type="GO" id="GO:0006367">
    <property type="term" value="P:transcription initiation at RNA polymerase II promoter"/>
    <property type="evidence" value="ECO:0007669"/>
    <property type="project" value="TreeGrafter"/>
</dbReference>
<organism evidence="9 10">
    <name type="scientific">Lineolata rhizophorae</name>
    <dbReference type="NCBI Taxonomy" id="578093"/>
    <lineage>
        <taxon>Eukaryota</taxon>
        <taxon>Fungi</taxon>
        <taxon>Dikarya</taxon>
        <taxon>Ascomycota</taxon>
        <taxon>Pezizomycotina</taxon>
        <taxon>Dothideomycetes</taxon>
        <taxon>Dothideomycetes incertae sedis</taxon>
        <taxon>Lineolatales</taxon>
        <taxon>Lineolataceae</taxon>
        <taxon>Lineolata</taxon>
    </lineage>
</organism>
<keyword evidence="4" id="KW-0805">Transcription regulation</keyword>
<dbReference type="AlphaFoldDB" id="A0A6A6P482"/>
<name>A0A6A6P482_9PEZI</name>
<dbReference type="InterPro" id="IPR009072">
    <property type="entry name" value="Histone-fold"/>
</dbReference>
<sequence>MASITATKRSLSTAFPEDAKAAAATVAARDQQHYLHQQKKRTMSHHHALRHRQSFAGLDVQHVGVQDEAFYQSQVIRGIGVAMSAAGFDGATAPALETVRGMVDEFMSHFLDHVRASMLACRRTTPIPHDFAYALAAAGLAPSDLLPHLSLPIPPEVAQPPASAPAPEEPAPPPLDNVLGPELVAPLGAPRDGDANAATKSYVPAHFPNLPSMHTWQSTPVFSERETDPRVMRERATAEGVLAEQALRKLMAAGKHQRALKRAREDEALERELEDELTRGENDADVEMGGVEGVASKQPTRAPPKFKRRDAGLSARQRQRIEQKRRGKEIWEETLAEAIEEDEKAASGKSGVNGVVVAAEDMDIDMGENGRFEPVGAAVMGGGDTARNGRDLKKKKEELETGVLVNYEQKYWRQGARKGLMGFR</sequence>
<evidence type="ECO:0000256" key="3">
    <source>
        <dbReference type="ARBA" id="ARBA00017307"/>
    </source>
</evidence>
<evidence type="ECO:0000256" key="1">
    <source>
        <dbReference type="ARBA" id="ARBA00004123"/>
    </source>
</evidence>
<dbReference type="CDD" id="cd08049">
    <property type="entry name" value="TAF8"/>
    <property type="match status" value="1"/>
</dbReference>
<dbReference type="PANTHER" id="PTHR46469">
    <property type="entry name" value="TRANSCRIPTION INITIATION FACTOR TFIID SUBUNIT 8"/>
    <property type="match status" value="1"/>
</dbReference>
<comment type="similarity">
    <text evidence="2">Belongs to the TAF8 family.</text>
</comment>
<dbReference type="PANTHER" id="PTHR46469:SF1">
    <property type="entry name" value="TRANSCRIPTION INITIATION FACTOR TFIID SUBUNIT 8"/>
    <property type="match status" value="1"/>
</dbReference>
<reference evidence="9" key="1">
    <citation type="journal article" date="2020" name="Stud. Mycol.">
        <title>101 Dothideomycetes genomes: a test case for predicting lifestyles and emergence of pathogens.</title>
        <authorList>
            <person name="Haridas S."/>
            <person name="Albert R."/>
            <person name="Binder M."/>
            <person name="Bloem J."/>
            <person name="Labutti K."/>
            <person name="Salamov A."/>
            <person name="Andreopoulos B."/>
            <person name="Baker S."/>
            <person name="Barry K."/>
            <person name="Bills G."/>
            <person name="Bluhm B."/>
            <person name="Cannon C."/>
            <person name="Castanera R."/>
            <person name="Culley D."/>
            <person name="Daum C."/>
            <person name="Ezra D."/>
            <person name="Gonzalez J."/>
            <person name="Henrissat B."/>
            <person name="Kuo A."/>
            <person name="Liang C."/>
            <person name="Lipzen A."/>
            <person name="Lutzoni F."/>
            <person name="Magnuson J."/>
            <person name="Mondo S."/>
            <person name="Nolan M."/>
            <person name="Ohm R."/>
            <person name="Pangilinan J."/>
            <person name="Park H.-J."/>
            <person name="Ramirez L."/>
            <person name="Alfaro M."/>
            <person name="Sun H."/>
            <person name="Tritt A."/>
            <person name="Yoshinaga Y."/>
            <person name="Zwiers L.-H."/>
            <person name="Turgeon B."/>
            <person name="Goodwin S."/>
            <person name="Spatafora J."/>
            <person name="Crous P."/>
            <person name="Grigoriev I."/>
        </authorList>
    </citation>
    <scope>NUCLEOTIDE SEQUENCE</scope>
    <source>
        <strain evidence="9">ATCC 16933</strain>
    </source>
</reference>
<comment type="subcellular location">
    <subcellularLocation>
        <location evidence="1">Nucleus</location>
    </subcellularLocation>
</comment>
<evidence type="ECO:0000256" key="7">
    <source>
        <dbReference type="SAM" id="MobiDB-lite"/>
    </source>
</evidence>
<evidence type="ECO:0000259" key="8">
    <source>
        <dbReference type="Pfam" id="PF10406"/>
    </source>
</evidence>
<evidence type="ECO:0000313" key="9">
    <source>
        <dbReference type="EMBL" id="KAF2458552.1"/>
    </source>
</evidence>
<evidence type="ECO:0000256" key="4">
    <source>
        <dbReference type="ARBA" id="ARBA00023015"/>
    </source>
</evidence>
<proteinExistence type="inferred from homology"/>
<dbReference type="Gene3D" id="1.10.20.10">
    <property type="entry name" value="Histone, subunit A"/>
    <property type="match status" value="1"/>
</dbReference>
<keyword evidence="6" id="KW-0539">Nucleus</keyword>
<dbReference type="CDD" id="cd00076">
    <property type="entry name" value="HFD_SF"/>
    <property type="match status" value="1"/>
</dbReference>